<protein>
    <recommendedName>
        <fullName evidence="4">Immunoglobulin variable region used by the ITC63B heavy chain</fullName>
    </recommendedName>
</protein>
<evidence type="ECO:0000313" key="2">
    <source>
        <dbReference type="EMBL" id="OAA35160.1"/>
    </source>
</evidence>
<evidence type="ECO:0008006" key="4">
    <source>
        <dbReference type="Google" id="ProtNLM"/>
    </source>
</evidence>
<feature type="region of interest" description="Disordered" evidence="1">
    <location>
        <begin position="575"/>
        <end position="597"/>
    </location>
</feature>
<dbReference type="OrthoDB" id="4947116at2759"/>
<dbReference type="Proteomes" id="UP000243498">
    <property type="component" value="Unassembled WGS sequence"/>
</dbReference>
<comment type="caution">
    <text evidence="2">The sequence shown here is derived from an EMBL/GenBank/DDBJ whole genome shotgun (WGS) entry which is preliminary data.</text>
</comment>
<sequence>MTDAVRLSDDDFRRVYDFGFRTWADLHAHAVNSSAAPTFVNSATEAFLHQPSFPRTLCLKHEYERAFATGCSSWSAGRIACGLSSFSTPVQIGVTRKEPVKLSIPATVQDKPGPLFSSHDENYVAILTLAWAYILSARWVEIIPEPCSIGYTESCAPYDHDATKKSRNSADTIEINIGAASREETRWWAGILAQGQGWQAAMRSGHHRTLLSPWETILHSTQSFSICTDIQPSESQYPAPSFSEAKAYLRRLCERHDIFDQSLAALAAVLLFPSFGVSQELQLPTPRIHEHSKAGKPLVHASARQDHDRLYQTEYLDKCLTLSCHVKRIRPILLSVFYEPSIYCNAVTPWLQGSLAAIRALADGKPSVLWRMVAFRAPAAAWLWLGAITLGFEEKLMREVGFGQMPIDLTSFAWSGTVQSFMQGPISNTGIPERRIERADECRLLFLAQSHDHSRLPVCQWRPFGSTLLEDADIEVRKHVDCCQDHRLRYEGFSWNCKDGKATYWPSRGAEVFPRIASPIGSKSRPTSHHKVIRDHEVVSENATRSIFGWLRFDGYAPREKPIWEQEWFAISESDEDEDLDGYKSEPNDGATSTSYVRSWMSSLPGERVGDDGPADLVA</sequence>
<evidence type="ECO:0000313" key="3">
    <source>
        <dbReference type="Proteomes" id="UP000243498"/>
    </source>
</evidence>
<proteinExistence type="predicted"/>
<gene>
    <name evidence="2" type="ORF">NOR_08083</name>
</gene>
<keyword evidence="3" id="KW-1185">Reference proteome</keyword>
<dbReference type="AlphaFoldDB" id="A0A166WW08"/>
<dbReference type="EMBL" id="AZHC01000044">
    <property type="protein sequence ID" value="OAA35160.1"/>
    <property type="molecule type" value="Genomic_DNA"/>
</dbReference>
<dbReference type="STRING" id="1081105.A0A166WW08"/>
<name>A0A166WW08_METRR</name>
<dbReference type="OMA" id="NECRLLY"/>
<evidence type="ECO:0000256" key="1">
    <source>
        <dbReference type="SAM" id="MobiDB-lite"/>
    </source>
</evidence>
<reference evidence="2 3" key="1">
    <citation type="journal article" date="2016" name="Genome Biol. Evol.">
        <title>Divergent and convergent evolution of fungal pathogenicity.</title>
        <authorList>
            <person name="Shang Y."/>
            <person name="Xiao G."/>
            <person name="Zheng P."/>
            <person name="Cen K."/>
            <person name="Zhan S."/>
            <person name="Wang C."/>
        </authorList>
    </citation>
    <scope>NUCLEOTIDE SEQUENCE [LARGE SCALE GENOMIC DNA]</scope>
    <source>
        <strain evidence="2 3">RCEF 4871</strain>
    </source>
</reference>
<organism evidence="2 3">
    <name type="scientific">Metarhizium rileyi (strain RCEF 4871)</name>
    <name type="common">Nomuraea rileyi</name>
    <dbReference type="NCBI Taxonomy" id="1649241"/>
    <lineage>
        <taxon>Eukaryota</taxon>
        <taxon>Fungi</taxon>
        <taxon>Dikarya</taxon>
        <taxon>Ascomycota</taxon>
        <taxon>Pezizomycotina</taxon>
        <taxon>Sordariomycetes</taxon>
        <taxon>Hypocreomycetidae</taxon>
        <taxon>Hypocreales</taxon>
        <taxon>Clavicipitaceae</taxon>
        <taxon>Metarhizium</taxon>
    </lineage>
</organism>
<accession>A0A166WW08</accession>